<reference evidence="2" key="1">
    <citation type="submission" date="2022-05" db="EMBL/GenBank/DDBJ databases">
        <title>Jatrophihabitans sp. SB3-54 whole genome sequence.</title>
        <authorList>
            <person name="Suh M.K."/>
            <person name="Eom M.K."/>
            <person name="Kim J.S."/>
            <person name="Kim H.S."/>
            <person name="Do H.E."/>
            <person name="Shin Y.K."/>
            <person name="Lee J.-S."/>
        </authorList>
    </citation>
    <scope>NUCLEOTIDE SEQUENCE</scope>
    <source>
        <strain evidence="2">SB3-54</strain>
    </source>
</reference>
<dbReference type="Pfam" id="PF13560">
    <property type="entry name" value="HTH_31"/>
    <property type="match status" value="1"/>
</dbReference>
<feature type="domain" description="HTH cro/C1-type" evidence="1">
    <location>
        <begin position="18"/>
        <end position="72"/>
    </location>
</feature>
<evidence type="ECO:0000313" key="2">
    <source>
        <dbReference type="EMBL" id="WAX58088.1"/>
    </source>
</evidence>
<protein>
    <submittedName>
        <fullName evidence="2">Helix-turn-helix transcriptional regulator</fullName>
    </submittedName>
</protein>
<evidence type="ECO:0000259" key="1">
    <source>
        <dbReference type="PROSITE" id="PS50943"/>
    </source>
</evidence>
<name>A0ABY7JZR7_9ACTN</name>
<dbReference type="SUPFAM" id="SSF47413">
    <property type="entry name" value="lambda repressor-like DNA-binding domains"/>
    <property type="match status" value="1"/>
</dbReference>
<dbReference type="Pfam" id="PF17765">
    <property type="entry name" value="MLTR_LBD"/>
    <property type="match status" value="1"/>
</dbReference>
<dbReference type="SMART" id="SM00530">
    <property type="entry name" value="HTH_XRE"/>
    <property type="match status" value="1"/>
</dbReference>
<evidence type="ECO:0000313" key="3">
    <source>
        <dbReference type="Proteomes" id="UP001164693"/>
    </source>
</evidence>
<dbReference type="Gene3D" id="1.10.260.40">
    <property type="entry name" value="lambda repressor-like DNA-binding domains"/>
    <property type="match status" value="1"/>
</dbReference>
<dbReference type="InterPro" id="IPR001387">
    <property type="entry name" value="Cro/C1-type_HTH"/>
</dbReference>
<dbReference type="PANTHER" id="PTHR35010:SF4">
    <property type="entry name" value="BLL5781 PROTEIN"/>
    <property type="match status" value="1"/>
</dbReference>
<dbReference type="Proteomes" id="UP001164693">
    <property type="component" value="Chromosome"/>
</dbReference>
<gene>
    <name evidence="2" type="ORF">M6B22_04780</name>
</gene>
<proteinExistence type="predicted"/>
<keyword evidence="3" id="KW-1185">Reference proteome</keyword>
<dbReference type="PROSITE" id="PS50943">
    <property type="entry name" value="HTH_CROC1"/>
    <property type="match status" value="1"/>
</dbReference>
<dbReference type="RefSeq" id="WP_269444637.1">
    <property type="nucleotide sequence ID" value="NZ_CP097463.1"/>
</dbReference>
<dbReference type="CDD" id="cd00093">
    <property type="entry name" value="HTH_XRE"/>
    <property type="match status" value="1"/>
</dbReference>
<dbReference type="InterPro" id="IPR041413">
    <property type="entry name" value="MLTR_LBD"/>
</dbReference>
<dbReference type="InterPro" id="IPR010982">
    <property type="entry name" value="Lambda_DNA-bd_dom_sf"/>
</dbReference>
<dbReference type="EMBL" id="CP097463">
    <property type="protein sequence ID" value="WAX58088.1"/>
    <property type="molecule type" value="Genomic_DNA"/>
</dbReference>
<sequence>MTSTITRPPANRPVGALLREWRERRRLSQLELSIQADISTRHLSFVETGRSRPTPDMILRLTEHLEVPLRERNSLLLAGGYAPAYPEHGLDEPQLSAVRAALRQVLTAHEPYPAVVVNRWWELVEANSAIAIMTEEAAPFLLEPPVNVLRLSLHPDGIAGRIANLPAWRAHLLTQLQQRARAMGDDRLHALHAELLGYPGGLAETPGATDVVLPLLFRRGGDVLSFFSISAVVGTATDVTVEELAIESFYPADARTAQVLRAG</sequence>
<dbReference type="Gene3D" id="3.30.450.180">
    <property type="match status" value="1"/>
</dbReference>
<accession>A0ABY7JZR7</accession>
<organism evidence="2 3">
    <name type="scientific">Jatrophihabitans cynanchi</name>
    <dbReference type="NCBI Taxonomy" id="2944128"/>
    <lineage>
        <taxon>Bacteria</taxon>
        <taxon>Bacillati</taxon>
        <taxon>Actinomycetota</taxon>
        <taxon>Actinomycetes</taxon>
        <taxon>Jatrophihabitantales</taxon>
        <taxon>Jatrophihabitantaceae</taxon>
        <taxon>Jatrophihabitans</taxon>
    </lineage>
</organism>
<dbReference type="PANTHER" id="PTHR35010">
    <property type="entry name" value="BLL4672 PROTEIN-RELATED"/>
    <property type="match status" value="1"/>
</dbReference>